<dbReference type="SUPFAM" id="SSF101936">
    <property type="entry name" value="DNA-binding pseudobarrel domain"/>
    <property type="match status" value="1"/>
</dbReference>
<dbReference type="Proteomes" id="UP000075243">
    <property type="component" value="Chromosome 2"/>
</dbReference>
<dbReference type="PROSITE" id="PS50863">
    <property type="entry name" value="B3"/>
    <property type="match status" value="1"/>
</dbReference>
<gene>
    <name evidence="9" type="ORF">KK1_005598</name>
</gene>
<evidence type="ECO:0000256" key="5">
    <source>
        <dbReference type="ARBA" id="ARBA00023242"/>
    </source>
</evidence>
<keyword evidence="2" id="KW-0805">Transcription regulation</keyword>
<dbReference type="OMA" id="HLHQTGW"/>
<keyword evidence="7" id="KW-0472">Membrane</keyword>
<dbReference type="SMART" id="SM01019">
    <property type="entry name" value="B3"/>
    <property type="match status" value="1"/>
</dbReference>
<dbReference type="AlphaFoldDB" id="A0A151U151"/>
<keyword evidence="5" id="KW-0539">Nucleus</keyword>
<dbReference type="InterPro" id="IPR003340">
    <property type="entry name" value="B3_DNA-bd"/>
</dbReference>
<dbReference type="Gramene" id="C.cajan_05463.t">
    <property type="protein sequence ID" value="C.cajan_05463.t"/>
    <property type="gene ID" value="C.cajan_05463"/>
</dbReference>
<keyword evidence="4" id="KW-0804">Transcription</keyword>
<dbReference type="InterPro" id="IPR057743">
    <property type="entry name" value="Zfn_VAL1-3_N"/>
</dbReference>
<dbReference type="PANTHER" id="PTHR46245">
    <property type="entry name" value="B3 DOMAIN-CONTAINING PROTEIN OS07G0563300"/>
    <property type="match status" value="1"/>
</dbReference>
<proteinExistence type="predicted"/>
<name>A0A151U151_CAJCA</name>
<reference evidence="9 10" key="1">
    <citation type="journal article" date="2012" name="Nat. Biotechnol.">
        <title>Draft genome sequence of pigeonpea (Cajanus cajan), an orphan legume crop of resource-poor farmers.</title>
        <authorList>
            <person name="Varshney R.K."/>
            <person name="Chen W."/>
            <person name="Li Y."/>
            <person name="Bharti A.K."/>
            <person name="Saxena R.K."/>
            <person name="Schlueter J.A."/>
            <person name="Donoghue M.T."/>
            <person name="Azam S."/>
            <person name="Fan G."/>
            <person name="Whaley A.M."/>
            <person name="Farmer A.D."/>
            <person name="Sheridan J."/>
            <person name="Iwata A."/>
            <person name="Tuteja R."/>
            <person name="Penmetsa R.V."/>
            <person name="Wu W."/>
            <person name="Upadhyaya H.D."/>
            <person name="Yang S.P."/>
            <person name="Shah T."/>
            <person name="Saxena K.B."/>
            <person name="Michael T."/>
            <person name="McCombie W.R."/>
            <person name="Yang B."/>
            <person name="Zhang G."/>
            <person name="Yang H."/>
            <person name="Wang J."/>
            <person name="Spillane C."/>
            <person name="Cook D.R."/>
            <person name="May G.D."/>
            <person name="Xu X."/>
            <person name="Jackson S.A."/>
        </authorList>
    </citation>
    <scope>NUCLEOTIDE SEQUENCE [LARGE SCALE GENOMIC DNA]</scope>
    <source>
        <strain evidence="10">cv. Asha</strain>
    </source>
</reference>
<dbReference type="GO" id="GO:0005634">
    <property type="term" value="C:nucleus"/>
    <property type="evidence" value="ECO:0007669"/>
    <property type="project" value="UniProtKB-SubCell"/>
</dbReference>
<feature type="domain" description="TF-B3" evidence="8">
    <location>
        <begin position="274"/>
        <end position="375"/>
    </location>
</feature>
<evidence type="ECO:0000256" key="4">
    <source>
        <dbReference type="ARBA" id="ARBA00023163"/>
    </source>
</evidence>
<keyword evidence="10" id="KW-1185">Reference proteome</keyword>
<feature type="region of interest" description="Disordered" evidence="6">
    <location>
        <begin position="558"/>
        <end position="601"/>
    </location>
</feature>
<dbReference type="Pfam" id="PF02362">
    <property type="entry name" value="B3"/>
    <property type="match status" value="1"/>
</dbReference>
<feature type="transmembrane region" description="Helical" evidence="7">
    <location>
        <begin position="415"/>
        <end position="435"/>
    </location>
</feature>
<feature type="compositionally biased region" description="Basic and acidic residues" evidence="6">
    <location>
        <begin position="564"/>
        <end position="576"/>
    </location>
</feature>
<keyword evidence="7" id="KW-1133">Transmembrane helix</keyword>
<evidence type="ECO:0000256" key="1">
    <source>
        <dbReference type="ARBA" id="ARBA00004123"/>
    </source>
</evidence>
<dbReference type="STRING" id="3821.A0A151U151"/>
<organism evidence="9 10">
    <name type="scientific">Cajanus cajan</name>
    <name type="common">Pigeon pea</name>
    <name type="synonym">Cajanus indicus</name>
    <dbReference type="NCBI Taxonomy" id="3821"/>
    <lineage>
        <taxon>Eukaryota</taxon>
        <taxon>Viridiplantae</taxon>
        <taxon>Streptophyta</taxon>
        <taxon>Embryophyta</taxon>
        <taxon>Tracheophyta</taxon>
        <taxon>Spermatophyta</taxon>
        <taxon>Magnoliopsida</taxon>
        <taxon>eudicotyledons</taxon>
        <taxon>Gunneridae</taxon>
        <taxon>Pentapetalae</taxon>
        <taxon>rosids</taxon>
        <taxon>fabids</taxon>
        <taxon>Fabales</taxon>
        <taxon>Fabaceae</taxon>
        <taxon>Papilionoideae</taxon>
        <taxon>50 kb inversion clade</taxon>
        <taxon>NPAAA clade</taxon>
        <taxon>indigoferoid/millettioid clade</taxon>
        <taxon>Phaseoleae</taxon>
        <taxon>Cajanus</taxon>
    </lineage>
</organism>
<evidence type="ECO:0000313" key="9">
    <source>
        <dbReference type="EMBL" id="KYP72991.1"/>
    </source>
</evidence>
<protein>
    <submittedName>
        <fullName evidence="9">B3 domain-containing protein Os07g0679700 family</fullName>
    </submittedName>
</protein>
<sequence>MCRSVCCRSAYANSIFCETFHKHQAGWRECNDCGKPIHCGCIVSRSLFEYRDSGGIDCVTCAQASQLRLMRATENLNAVRSIKNNANDRHTEHIDGRLMVDGAGKGKMVQLCRIVEASEPSRWPQSEREVIDSCNGLNKQDDTRFSNVMKPPSHSLAITTSENNGPTWVTGSMDKSHPLNISIGTSSGNSVLTSALESLEERLEGKALSSPFHQGQRSLSMKMEGLIPPQERIARPPADGIGKSLLLSRYWPKMTDHELEKLSECMKSIVVPLFEKTLSSSDASRIGRLVLPKSCAEVYFPPITQSEGLPLQMLDVMGNEWIFQFRFWPNNNSRMYVLEGVTPCMQALQLNAGDTVIFSQMHPGGKYVFGFRRASENMSLLNQDAMPLELYIQVSVSWLINLCDLILLRNPRQTMMVFVLFWIHLFYPLMIQLLFNKFIISALAVIPQSLNSASKEMSPKELDNILTTSKDLKKRRSIRKPDTAQEHEPHGLNALASAAALGDDLVEPVGATTKHPRHRLGCSCIVCSQPPSGKGKHKPTCTCIACVTMKRRCNTLMARKRKRGQSDDDALARDEGDTNGAPRDQIDLNSHPYPEDMQVDA</sequence>
<dbReference type="InterPro" id="IPR015300">
    <property type="entry name" value="DNA-bd_pseudobarrel_sf"/>
</dbReference>
<dbReference type="PANTHER" id="PTHR46245:SF3">
    <property type="entry name" value="B3 DOMAIN-CONTAINING TRANSCRIPTION REPRESSOR VAL1"/>
    <property type="match status" value="1"/>
</dbReference>
<evidence type="ECO:0000259" key="8">
    <source>
        <dbReference type="PROSITE" id="PS50863"/>
    </source>
</evidence>
<dbReference type="EMBL" id="CM003604">
    <property type="protein sequence ID" value="KYP72991.1"/>
    <property type="molecule type" value="Genomic_DNA"/>
</dbReference>
<evidence type="ECO:0000256" key="3">
    <source>
        <dbReference type="ARBA" id="ARBA00023125"/>
    </source>
</evidence>
<evidence type="ECO:0000256" key="7">
    <source>
        <dbReference type="SAM" id="Phobius"/>
    </source>
</evidence>
<dbReference type="Gene3D" id="2.40.330.10">
    <property type="entry name" value="DNA-binding pseudobarrel domain"/>
    <property type="match status" value="1"/>
</dbReference>
<keyword evidence="7" id="KW-0812">Transmembrane</keyword>
<evidence type="ECO:0000256" key="6">
    <source>
        <dbReference type="SAM" id="MobiDB-lite"/>
    </source>
</evidence>
<dbReference type="Pfam" id="PF25813">
    <property type="entry name" value="zf_VAL1_N"/>
    <property type="match status" value="1"/>
</dbReference>
<evidence type="ECO:0000313" key="10">
    <source>
        <dbReference type="Proteomes" id="UP000075243"/>
    </source>
</evidence>
<dbReference type="CDD" id="cd10017">
    <property type="entry name" value="B3_DNA"/>
    <property type="match status" value="1"/>
</dbReference>
<dbReference type="GO" id="GO:0003677">
    <property type="term" value="F:DNA binding"/>
    <property type="evidence" value="ECO:0007669"/>
    <property type="project" value="UniProtKB-KW"/>
</dbReference>
<evidence type="ECO:0000256" key="2">
    <source>
        <dbReference type="ARBA" id="ARBA00023015"/>
    </source>
</evidence>
<keyword evidence="3" id="KW-0238">DNA-binding</keyword>
<accession>A0A151U151</accession>
<comment type="subcellular location">
    <subcellularLocation>
        <location evidence="1">Nucleus</location>
    </subcellularLocation>
</comment>